<gene>
    <name evidence="1" type="ORF">UFOPK1842_00425</name>
</gene>
<proteinExistence type="predicted"/>
<evidence type="ECO:0000313" key="1">
    <source>
        <dbReference type="EMBL" id="CAB4604687.1"/>
    </source>
</evidence>
<reference evidence="1" key="1">
    <citation type="submission" date="2020-05" db="EMBL/GenBank/DDBJ databases">
        <authorList>
            <person name="Chiriac C."/>
            <person name="Salcher M."/>
            <person name="Ghai R."/>
            <person name="Kavagutti S V."/>
        </authorList>
    </citation>
    <scope>NUCLEOTIDE SEQUENCE</scope>
</reference>
<dbReference type="AlphaFoldDB" id="A0A6J6GTS7"/>
<dbReference type="EMBL" id="CAEZUQ010000035">
    <property type="protein sequence ID" value="CAB4604687.1"/>
    <property type="molecule type" value="Genomic_DNA"/>
</dbReference>
<protein>
    <submittedName>
        <fullName evidence="1">Unannotated protein</fullName>
    </submittedName>
</protein>
<sequence length="64" mass="6745">MYRMWACATFSPFSRSPSTAAAIGPNVEPQPRTNTLASLLGSSTIKSGTVIPATFAARARTIKS</sequence>
<accession>A0A6J6GTS7</accession>
<organism evidence="1">
    <name type="scientific">freshwater metagenome</name>
    <dbReference type="NCBI Taxonomy" id="449393"/>
    <lineage>
        <taxon>unclassified sequences</taxon>
        <taxon>metagenomes</taxon>
        <taxon>ecological metagenomes</taxon>
    </lineage>
</organism>
<name>A0A6J6GTS7_9ZZZZ</name>